<dbReference type="GO" id="GO:0070124">
    <property type="term" value="P:mitochondrial translational initiation"/>
    <property type="evidence" value="ECO:0007669"/>
    <property type="project" value="TreeGrafter"/>
</dbReference>
<dbReference type="PANTHER" id="PTHR28058:SF1">
    <property type="entry name" value="SMALL RIBOSOMAL SUBUNIT PROTEIN BS1M"/>
    <property type="match status" value="1"/>
</dbReference>
<dbReference type="GO" id="GO:0003735">
    <property type="term" value="F:structural constituent of ribosome"/>
    <property type="evidence" value="ECO:0007669"/>
    <property type="project" value="TreeGrafter"/>
</dbReference>
<dbReference type="Pfam" id="PF11709">
    <property type="entry name" value="Mit_ribos_Mrp51"/>
    <property type="match status" value="1"/>
</dbReference>
<dbReference type="VEuPathDB" id="FungiDB:TRICI_006349"/>
<comment type="caution">
    <text evidence="1">The sequence shown here is derived from an EMBL/GenBank/DDBJ whole genome shotgun (WGS) entry which is preliminary data.</text>
</comment>
<accession>A0A642UI25</accession>
<dbReference type="PANTHER" id="PTHR28058">
    <property type="entry name" value="37S RIBOSOMAL PROTEIN MRP51, MITOCHONDRIAL"/>
    <property type="match status" value="1"/>
</dbReference>
<evidence type="ECO:0000313" key="2">
    <source>
        <dbReference type="Proteomes" id="UP000761534"/>
    </source>
</evidence>
<protein>
    <submittedName>
        <fullName evidence="1">Uncharacterized protein</fullName>
    </submittedName>
</protein>
<dbReference type="Proteomes" id="UP000761534">
    <property type="component" value="Unassembled WGS sequence"/>
</dbReference>
<evidence type="ECO:0000313" key="1">
    <source>
        <dbReference type="EMBL" id="KAA8899435.1"/>
    </source>
</evidence>
<dbReference type="InterPro" id="IPR016712">
    <property type="entry name" value="Rbsml_bS1m-like"/>
</dbReference>
<dbReference type="OrthoDB" id="2735536at2759"/>
<sequence length="272" mass="30681">MAENFGSLLRTSRLASLSKPLKGVNRKLNPHPSHQVVATTPASFHRRDWGLKAPIPEKHRSLYVNVQAMDSPEGIAQYEAGSGFYRKLQRFRELGVPLKHGNMQVDYFLTRSDQGKTLLDIPKHELERLMKIAPEKRKEFKKFLEQKRSTQTIKTRDDMDSYAAEFWNFNPIHAHSMRKSRSSIGLNYGLKGTLHNTPDGMRTGKIVPGRVVNGGIENRAVGIAGFVAESSHRRMGAQDSPLAVRDVQQFLIRSAEADTPCRVRIQASSVQH</sequence>
<dbReference type="GO" id="GO:0005763">
    <property type="term" value="C:mitochondrial small ribosomal subunit"/>
    <property type="evidence" value="ECO:0007669"/>
    <property type="project" value="TreeGrafter"/>
</dbReference>
<name>A0A642UI25_9ASCO</name>
<organism evidence="1 2">
    <name type="scientific">Trichomonascus ciferrii</name>
    <dbReference type="NCBI Taxonomy" id="44093"/>
    <lineage>
        <taxon>Eukaryota</taxon>
        <taxon>Fungi</taxon>
        <taxon>Dikarya</taxon>
        <taxon>Ascomycota</taxon>
        <taxon>Saccharomycotina</taxon>
        <taxon>Dipodascomycetes</taxon>
        <taxon>Dipodascales</taxon>
        <taxon>Trichomonascaceae</taxon>
        <taxon>Trichomonascus</taxon>
        <taxon>Trichomonascus ciferrii complex</taxon>
    </lineage>
</organism>
<dbReference type="AlphaFoldDB" id="A0A642UI25"/>
<dbReference type="EMBL" id="SWFS01000522">
    <property type="protein sequence ID" value="KAA8899435.1"/>
    <property type="molecule type" value="Genomic_DNA"/>
</dbReference>
<reference evidence="1" key="1">
    <citation type="journal article" date="2019" name="G3 (Bethesda)">
        <title>Genome Assemblies of Two Rare Opportunistic Yeast Pathogens: Diutina rugosa (syn. Candida rugosa) and Trichomonascus ciferrii (syn. Candida ciferrii).</title>
        <authorList>
            <person name="Mixao V."/>
            <person name="Saus E."/>
            <person name="Hansen A.P."/>
            <person name="Lass-Florl C."/>
            <person name="Gabaldon T."/>
        </authorList>
    </citation>
    <scope>NUCLEOTIDE SEQUENCE</scope>
    <source>
        <strain evidence="1">CBS 4856</strain>
    </source>
</reference>
<keyword evidence="2" id="KW-1185">Reference proteome</keyword>
<proteinExistence type="predicted"/>
<gene>
    <name evidence="1" type="ORF">TRICI_006349</name>
</gene>